<accession>A0ABZ0HRS6</accession>
<evidence type="ECO:0000313" key="3">
    <source>
        <dbReference type="Proteomes" id="UP001626536"/>
    </source>
</evidence>
<dbReference type="EMBL" id="CP136862">
    <property type="protein sequence ID" value="WOJ89264.1"/>
    <property type="molecule type" value="Genomic_DNA"/>
</dbReference>
<sequence length="115" mass="12271">MTFRALGLGIGVLLSPLCILTAAAEDNLVTIIEPADGAKLEAKHASKLEYEVKPVVKADHVHLYVDGDEAAMSHTLKGKFDLRSLKPGERKLCVRPVSKGHAPIGAESCITVTVQ</sequence>
<organism evidence="2 3">
    <name type="scientific">Methylocapsa polymorpha</name>
    <dbReference type="NCBI Taxonomy" id="3080828"/>
    <lineage>
        <taxon>Bacteria</taxon>
        <taxon>Pseudomonadati</taxon>
        <taxon>Pseudomonadota</taxon>
        <taxon>Alphaproteobacteria</taxon>
        <taxon>Hyphomicrobiales</taxon>
        <taxon>Beijerinckiaceae</taxon>
        <taxon>Methylocapsa</taxon>
    </lineage>
</organism>
<name>A0ABZ0HRS6_9HYPH</name>
<evidence type="ECO:0000313" key="2">
    <source>
        <dbReference type="EMBL" id="WOJ89264.1"/>
    </source>
</evidence>
<evidence type="ECO:0008006" key="4">
    <source>
        <dbReference type="Google" id="ProtNLM"/>
    </source>
</evidence>
<feature type="signal peptide" evidence="1">
    <location>
        <begin position="1"/>
        <end position="24"/>
    </location>
</feature>
<dbReference type="RefSeq" id="WP_407338706.1">
    <property type="nucleotide sequence ID" value="NZ_CP136862.1"/>
</dbReference>
<protein>
    <recommendedName>
        <fullName evidence="4">DUF4399 domain-containing protein</fullName>
    </recommendedName>
</protein>
<reference evidence="2 3" key="1">
    <citation type="submission" date="2023-10" db="EMBL/GenBank/DDBJ databases">
        <title>Novel methanotroph of the genus Methylocapsa from a subarctic wetland.</title>
        <authorList>
            <person name="Belova S.E."/>
            <person name="Oshkin I.Y."/>
            <person name="Miroshnikov K."/>
            <person name="Dedysh S.N."/>
        </authorList>
    </citation>
    <scope>NUCLEOTIDE SEQUENCE [LARGE SCALE GENOMIC DNA]</scope>
    <source>
        <strain evidence="2 3">RX1</strain>
    </source>
</reference>
<keyword evidence="3" id="KW-1185">Reference proteome</keyword>
<keyword evidence="1" id="KW-0732">Signal</keyword>
<proteinExistence type="predicted"/>
<evidence type="ECO:0000256" key="1">
    <source>
        <dbReference type="SAM" id="SignalP"/>
    </source>
</evidence>
<dbReference type="Proteomes" id="UP001626536">
    <property type="component" value="Chromosome"/>
</dbReference>
<gene>
    <name evidence="2" type="ORF">RZS28_15895</name>
</gene>
<feature type="chain" id="PRO_5045545058" description="DUF4399 domain-containing protein" evidence="1">
    <location>
        <begin position="25"/>
        <end position="115"/>
    </location>
</feature>